<dbReference type="EMBL" id="JBHSBL010000015">
    <property type="protein sequence ID" value="MFC4066584.1"/>
    <property type="molecule type" value="Genomic_DNA"/>
</dbReference>
<dbReference type="Pfam" id="PF13561">
    <property type="entry name" value="adh_short_C2"/>
    <property type="match status" value="1"/>
</dbReference>
<dbReference type="InterPro" id="IPR020904">
    <property type="entry name" value="Sc_DH/Rdtase_CS"/>
</dbReference>
<protein>
    <submittedName>
        <fullName evidence="3">SDR family oxidoreductase</fullName>
    </submittedName>
</protein>
<evidence type="ECO:0000313" key="4">
    <source>
        <dbReference type="Proteomes" id="UP001595867"/>
    </source>
</evidence>
<gene>
    <name evidence="3" type="ORF">ACFO0C_16735</name>
</gene>
<name>A0ABV8IQT0_9ACTN</name>
<reference evidence="4" key="1">
    <citation type="journal article" date="2019" name="Int. J. Syst. Evol. Microbiol.">
        <title>The Global Catalogue of Microorganisms (GCM) 10K type strain sequencing project: providing services to taxonomists for standard genome sequencing and annotation.</title>
        <authorList>
            <consortium name="The Broad Institute Genomics Platform"/>
            <consortium name="The Broad Institute Genome Sequencing Center for Infectious Disease"/>
            <person name="Wu L."/>
            <person name="Ma J."/>
        </authorList>
    </citation>
    <scope>NUCLEOTIDE SEQUENCE [LARGE SCALE GENOMIC DNA]</scope>
    <source>
        <strain evidence="4">TBRC 5832</strain>
    </source>
</reference>
<comment type="caution">
    <text evidence="3">The sequence shown here is derived from an EMBL/GenBank/DDBJ whole genome shotgun (WGS) entry which is preliminary data.</text>
</comment>
<evidence type="ECO:0000256" key="1">
    <source>
        <dbReference type="ARBA" id="ARBA00006484"/>
    </source>
</evidence>
<keyword evidence="4" id="KW-1185">Reference proteome</keyword>
<proteinExistence type="inferred from homology"/>
<dbReference type="InterPro" id="IPR036291">
    <property type="entry name" value="NAD(P)-bd_dom_sf"/>
</dbReference>
<dbReference type="PROSITE" id="PS00061">
    <property type="entry name" value="ADH_SHORT"/>
    <property type="match status" value="1"/>
</dbReference>
<dbReference type="SUPFAM" id="SSF51735">
    <property type="entry name" value="NAD(P)-binding Rossmann-fold domains"/>
    <property type="match status" value="1"/>
</dbReference>
<evidence type="ECO:0000313" key="3">
    <source>
        <dbReference type="EMBL" id="MFC4066584.1"/>
    </source>
</evidence>
<dbReference type="PANTHER" id="PTHR43639">
    <property type="entry name" value="OXIDOREDUCTASE, SHORT-CHAIN DEHYDROGENASE/REDUCTASE FAMILY (AFU_ORTHOLOGUE AFUA_5G02870)"/>
    <property type="match status" value="1"/>
</dbReference>
<dbReference type="Gene3D" id="3.40.50.720">
    <property type="entry name" value="NAD(P)-binding Rossmann-like Domain"/>
    <property type="match status" value="1"/>
</dbReference>
<dbReference type="PRINTS" id="PR00081">
    <property type="entry name" value="GDHRDH"/>
</dbReference>
<dbReference type="PRINTS" id="PR00080">
    <property type="entry name" value="SDRFAMILY"/>
</dbReference>
<dbReference type="PANTHER" id="PTHR43639:SF1">
    <property type="entry name" value="SHORT-CHAIN DEHYDROGENASE_REDUCTASE FAMILY PROTEIN"/>
    <property type="match status" value="1"/>
</dbReference>
<accession>A0ABV8IQT0</accession>
<keyword evidence="2" id="KW-0560">Oxidoreductase</keyword>
<dbReference type="InterPro" id="IPR002347">
    <property type="entry name" value="SDR_fam"/>
</dbReference>
<organism evidence="3 4">
    <name type="scientific">Actinoplanes subglobosus</name>
    <dbReference type="NCBI Taxonomy" id="1547892"/>
    <lineage>
        <taxon>Bacteria</taxon>
        <taxon>Bacillati</taxon>
        <taxon>Actinomycetota</taxon>
        <taxon>Actinomycetes</taxon>
        <taxon>Micromonosporales</taxon>
        <taxon>Micromonosporaceae</taxon>
        <taxon>Actinoplanes</taxon>
    </lineage>
</organism>
<comment type="similarity">
    <text evidence="1">Belongs to the short-chain dehydrogenases/reductases (SDR) family.</text>
</comment>
<dbReference type="Proteomes" id="UP001595867">
    <property type="component" value="Unassembled WGS sequence"/>
</dbReference>
<evidence type="ECO:0000256" key="2">
    <source>
        <dbReference type="ARBA" id="ARBA00023002"/>
    </source>
</evidence>
<sequence length="269" mass="27635">MTDYEVHSLSTLAGRTALVTGGSRGIGRGICERLAADGALVAVHYASNDAAAADTVATIEAAGGQAFPVRAELGVDGDADAVIDAVEAGLRARTGHARLDILVNNAGIDDSDGGIGSETRKAFDRLFAVNVRAPFFLIQRALPLMGDGGRIINISSGVTRIALPGELAYAMTKAALETLTRNVANEVGSRGITINTVAPGPTRTDKTAFVFDRPEMQAVVAAGQAIERVGRPADIANVVAFLAGPDSAWLTANTIDATGGSYLGPKHLG</sequence>